<dbReference type="EMBL" id="JAGQKZ010000043">
    <property type="protein sequence ID" value="MCA9392361.1"/>
    <property type="molecule type" value="Genomic_DNA"/>
</dbReference>
<dbReference type="Pfam" id="PF02643">
    <property type="entry name" value="DUF192"/>
    <property type="match status" value="1"/>
</dbReference>
<evidence type="ECO:0000313" key="2">
    <source>
        <dbReference type="Proteomes" id="UP000751518"/>
    </source>
</evidence>
<name>A0A955LM20_UNCKA</name>
<organism evidence="1 2">
    <name type="scientific">candidate division WWE3 bacterium</name>
    <dbReference type="NCBI Taxonomy" id="2053526"/>
    <lineage>
        <taxon>Bacteria</taxon>
        <taxon>Katanobacteria</taxon>
    </lineage>
</organism>
<reference evidence="1" key="1">
    <citation type="submission" date="2020-04" db="EMBL/GenBank/DDBJ databases">
        <authorList>
            <person name="Zhang T."/>
        </authorList>
    </citation>
    <scope>NUCLEOTIDE SEQUENCE</scope>
    <source>
        <strain evidence="1">HKST-UBA03</strain>
    </source>
</reference>
<evidence type="ECO:0000313" key="1">
    <source>
        <dbReference type="EMBL" id="MCA9392361.1"/>
    </source>
</evidence>
<comment type="caution">
    <text evidence="1">The sequence shown here is derived from an EMBL/GenBank/DDBJ whole genome shotgun (WGS) entry which is preliminary data.</text>
</comment>
<dbReference type="AlphaFoldDB" id="A0A955LM20"/>
<proteinExistence type="predicted"/>
<sequence>MKYIVAILLFILVVAGVGAGAYLWYKNDQMQTKYGEVTVKGETFKVELANTQEKRELGLGGRTFLADDEGMLFVFSASGFYPFWMKDMEMPIDIIWINDGLIADVAANVPAPVEGEKLGNYYPVNPGNLVLEVNAGVIDRLSIKIGDPVQVNY</sequence>
<dbReference type="InterPro" id="IPR003795">
    <property type="entry name" value="DUF192"/>
</dbReference>
<dbReference type="Gene3D" id="2.60.120.1140">
    <property type="entry name" value="Protein of unknown function DUF192"/>
    <property type="match status" value="1"/>
</dbReference>
<dbReference type="Proteomes" id="UP000751518">
    <property type="component" value="Unassembled WGS sequence"/>
</dbReference>
<dbReference type="InterPro" id="IPR038695">
    <property type="entry name" value="Saro_0823-like_sf"/>
</dbReference>
<protein>
    <submittedName>
        <fullName evidence="1">DUF192 domain-containing protein</fullName>
    </submittedName>
</protein>
<dbReference type="PANTHER" id="PTHR37953">
    <property type="entry name" value="UPF0127 PROTEIN MJ1496"/>
    <property type="match status" value="1"/>
</dbReference>
<gene>
    <name evidence="1" type="ORF">KC614_04135</name>
</gene>
<dbReference type="PANTHER" id="PTHR37953:SF1">
    <property type="entry name" value="UPF0127 PROTEIN MJ1496"/>
    <property type="match status" value="1"/>
</dbReference>
<accession>A0A955LM20</accession>
<reference evidence="1" key="2">
    <citation type="journal article" date="2021" name="Microbiome">
        <title>Successional dynamics and alternative stable states in a saline activated sludge microbial community over 9 years.</title>
        <authorList>
            <person name="Wang Y."/>
            <person name="Ye J."/>
            <person name="Ju F."/>
            <person name="Liu L."/>
            <person name="Boyd J.A."/>
            <person name="Deng Y."/>
            <person name="Parks D.H."/>
            <person name="Jiang X."/>
            <person name="Yin X."/>
            <person name="Woodcroft B.J."/>
            <person name="Tyson G.W."/>
            <person name="Hugenholtz P."/>
            <person name="Polz M.F."/>
            <person name="Zhang T."/>
        </authorList>
    </citation>
    <scope>NUCLEOTIDE SEQUENCE</scope>
    <source>
        <strain evidence="1">HKST-UBA03</strain>
    </source>
</reference>